<dbReference type="InterPro" id="IPR051163">
    <property type="entry name" value="Sodium:Solute_Symporter_SSF"/>
</dbReference>
<keyword evidence="6 12" id="KW-1133">Transmembrane helix</keyword>
<evidence type="ECO:0000256" key="2">
    <source>
        <dbReference type="ARBA" id="ARBA00006434"/>
    </source>
</evidence>
<dbReference type="GO" id="GO:0005886">
    <property type="term" value="C:plasma membrane"/>
    <property type="evidence" value="ECO:0007669"/>
    <property type="project" value="UniProtKB-SubCell"/>
</dbReference>
<name>A0A0B7BPX2_9EUPU</name>
<dbReference type="InterPro" id="IPR038377">
    <property type="entry name" value="Na/Glc_symporter_sf"/>
</dbReference>
<evidence type="ECO:0000256" key="4">
    <source>
        <dbReference type="ARBA" id="ARBA00022475"/>
    </source>
</evidence>
<evidence type="ECO:0000256" key="3">
    <source>
        <dbReference type="ARBA" id="ARBA00022448"/>
    </source>
</evidence>
<evidence type="ECO:0000256" key="9">
    <source>
        <dbReference type="ARBA" id="ARBA00023136"/>
    </source>
</evidence>
<keyword evidence="9 12" id="KW-0472">Membrane</keyword>
<organism evidence="13">
    <name type="scientific">Arion vulgaris</name>
    <dbReference type="NCBI Taxonomy" id="1028688"/>
    <lineage>
        <taxon>Eukaryota</taxon>
        <taxon>Metazoa</taxon>
        <taxon>Spiralia</taxon>
        <taxon>Lophotrochozoa</taxon>
        <taxon>Mollusca</taxon>
        <taxon>Gastropoda</taxon>
        <taxon>Heterobranchia</taxon>
        <taxon>Euthyneura</taxon>
        <taxon>Panpulmonata</taxon>
        <taxon>Eupulmonata</taxon>
        <taxon>Stylommatophora</taxon>
        <taxon>Helicina</taxon>
        <taxon>Arionoidea</taxon>
        <taxon>Arionidae</taxon>
        <taxon>Arion</taxon>
    </lineage>
</organism>
<sequence>MTTDVSFHVVDYVVIAIILIISLAIGVLFAVKDFRLVSRDEYLLGGRRMFMIPVALSMFATFTSGIAFIGFVTDVYMYGVVAPLMCLGMSVTYFIAAFTIVPLFYPLHLTSIYEYLQMRFDSTVVQKLAVLIGMFQTL</sequence>
<feature type="transmembrane region" description="Helical" evidence="12">
    <location>
        <begin position="12"/>
        <end position="31"/>
    </location>
</feature>
<evidence type="ECO:0000256" key="10">
    <source>
        <dbReference type="ARBA" id="ARBA00023201"/>
    </source>
</evidence>
<feature type="non-terminal residue" evidence="13">
    <location>
        <position position="138"/>
    </location>
</feature>
<gene>
    <name evidence="13" type="primary">ORF204513</name>
</gene>
<dbReference type="Pfam" id="PF00474">
    <property type="entry name" value="SSF"/>
    <property type="match status" value="1"/>
</dbReference>
<reference evidence="13" key="1">
    <citation type="submission" date="2014-12" db="EMBL/GenBank/DDBJ databases">
        <title>Insight into the proteome of Arion vulgaris.</title>
        <authorList>
            <person name="Aradska J."/>
            <person name="Bulat T."/>
            <person name="Smidak R."/>
            <person name="Sarate P."/>
            <person name="Gangsoo J."/>
            <person name="Sialana F."/>
            <person name="Bilban M."/>
            <person name="Lubec G."/>
        </authorList>
    </citation>
    <scope>NUCLEOTIDE SEQUENCE</scope>
    <source>
        <tissue evidence="13">Skin</tissue>
    </source>
</reference>
<evidence type="ECO:0000256" key="7">
    <source>
        <dbReference type="ARBA" id="ARBA00023053"/>
    </source>
</evidence>
<accession>A0A0B7BPX2</accession>
<evidence type="ECO:0000313" key="13">
    <source>
        <dbReference type="EMBL" id="CEK94922.1"/>
    </source>
</evidence>
<feature type="transmembrane region" description="Helical" evidence="12">
    <location>
        <begin position="52"/>
        <end position="72"/>
    </location>
</feature>
<dbReference type="GO" id="GO:0015293">
    <property type="term" value="F:symporter activity"/>
    <property type="evidence" value="ECO:0007669"/>
    <property type="project" value="TreeGrafter"/>
</dbReference>
<dbReference type="EMBL" id="HACG01048057">
    <property type="protein sequence ID" value="CEK94922.1"/>
    <property type="molecule type" value="Transcribed_RNA"/>
</dbReference>
<keyword evidence="7" id="KW-0915">Sodium</keyword>
<dbReference type="PROSITE" id="PS50283">
    <property type="entry name" value="NA_SOLUT_SYMP_3"/>
    <property type="match status" value="1"/>
</dbReference>
<evidence type="ECO:0000256" key="5">
    <source>
        <dbReference type="ARBA" id="ARBA00022692"/>
    </source>
</evidence>
<dbReference type="AlphaFoldDB" id="A0A0B7BPX2"/>
<comment type="subcellular location">
    <subcellularLocation>
        <location evidence="1">Cell membrane</location>
        <topology evidence="1">Multi-pass membrane protein</topology>
    </subcellularLocation>
</comment>
<evidence type="ECO:0000256" key="8">
    <source>
        <dbReference type="ARBA" id="ARBA00023065"/>
    </source>
</evidence>
<evidence type="ECO:0000256" key="11">
    <source>
        <dbReference type="RuleBase" id="RU362091"/>
    </source>
</evidence>
<proteinExistence type="inferred from homology"/>
<evidence type="ECO:0000256" key="6">
    <source>
        <dbReference type="ARBA" id="ARBA00022989"/>
    </source>
</evidence>
<dbReference type="PANTHER" id="PTHR42985">
    <property type="entry name" value="SODIUM-COUPLED MONOCARBOXYLATE TRANSPORTER"/>
    <property type="match status" value="1"/>
</dbReference>
<protein>
    <recommendedName>
        <fullName evidence="14">Sodium-dependent multivitamin transporter</fullName>
    </recommendedName>
</protein>
<keyword evidence="4" id="KW-1003">Cell membrane</keyword>
<feature type="transmembrane region" description="Helical" evidence="12">
    <location>
        <begin position="78"/>
        <end position="105"/>
    </location>
</feature>
<evidence type="ECO:0000256" key="12">
    <source>
        <dbReference type="SAM" id="Phobius"/>
    </source>
</evidence>
<dbReference type="Gene3D" id="1.20.1730.10">
    <property type="entry name" value="Sodium/glucose cotransporter"/>
    <property type="match status" value="1"/>
</dbReference>
<keyword evidence="8" id="KW-0406">Ion transport</keyword>
<comment type="similarity">
    <text evidence="2 11">Belongs to the sodium:solute symporter (SSF) (TC 2.A.21) family.</text>
</comment>
<keyword evidence="10" id="KW-0739">Sodium transport</keyword>
<evidence type="ECO:0008006" key="14">
    <source>
        <dbReference type="Google" id="ProtNLM"/>
    </source>
</evidence>
<keyword evidence="5 12" id="KW-0812">Transmembrane</keyword>
<dbReference type="InterPro" id="IPR001734">
    <property type="entry name" value="Na/solute_symporter"/>
</dbReference>
<dbReference type="GO" id="GO:0006814">
    <property type="term" value="P:sodium ion transport"/>
    <property type="evidence" value="ECO:0007669"/>
    <property type="project" value="UniProtKB-KW"/>
</dbReference>
<keyword evidence="3" id="KW-0813">Transport</keyword>
<dbReference type="PANTHER" id="PTHR42985:SF45">
    <property type="entry name" value="SODIUM_IODIDE COTRANSPORTER-LIKE"/>
    <property type="match status" value="1"/>
</dbReference>
<evidence type="ECO:0000256" key="1">
    <source>
        <dbReference type="ARBA" id="ARBA00004651"/>
    </source>
</evidence>